<reference evidence="1" key="2">
    <citation type="submission" date="2025-09" db="UniProtKB">
        <authorList>
            <consortium name="EnsemblPlants"/>
        </authorList>
    </citation>
    <scope>IDENTIFICATION</scope>
</reference>
<evidence type="ECO:0000313" key="1">
    <source>
        <dbReference type="EnsemblPlants" id="AVESA.00010b.r2.1DG0124370.1.CDS"/>
    </source>
</evidence>
<dbReference type="Proteomes" id="UP001732700">
    <property type="component" value="Chromosome 1D"/>
</dbReference>
<proteinExistence type="predicted"/>
<reference evidence="1" key="1">
    <citation type="submission" date="2021-05" db="EMBL/GenBank/DDBJ databases">
        <authorList>
            <person name="Scholz U."/>
            <person name="Mascher M."/>
            <person name="Fiebig A."/>
        </authorList>
    </citation>
    <scope>NUCLEOTIDE SEQUENCE [LARGE SCALE GENOMIC DNA]</scope>
</reference>
<organism evidence="1 2">
    <name type="scientific">Avena sativa</name>
    <name type="common">Oat</name>
    <dbReference type="NCBI Taxonomy" id="4498"/>
    <lineage>
        <taxon>Eukaryota</taxon>
        <taxon>Viridiplantae</taxon>
        <taxon>Streptophyta</taxon>
        <taxon>Embryophyta</taxon>
        <taxon>Tracheophyta</taxon>
        <taxon>Spermatophyta</taxon>
        <taxon>Magnoliopsida</taxon>
        <taxon>Liliopsida</taxon>
        <taxon>Poales</taxon>
        <taxon>Poaceae</taxon>
        <taxon>BOP clade</taxon>
        <taxon>Pooideae</taxon>
        <taxon>Poodae</taxon>
        <taxon>Poeae</taxon>
        <taxon>Poeae Chloroplast Group 1 (Aveneae type)</taxon>
        <taxon>Aveninae</taxon>
        <taxon>Avena</taxon>
    </lineage>
</organism>
<keyword evidence="2" id="KW-1185">Reference proteome</keyword>
<dbReference type="EnsemblPlants" id="AVESA.00010b.r2.1DG0124370.1">
    <property type="protein sequence ID" value="AVESA.00010b.r2.1DG0124370.1.CDS"/>
    <property type="gene ID" value="AVESA.00010b.r2.1DG0124370"/>
</dbReference>
<accession>A0ACD5TT81</accession>
<name>A0ACD5TT81_AVESA</name>
<evidence type="ECO:0000313" key="2">
    <source>
        <dbReference type="Proteomes" id="UP001732700"/>
    </source>
</evidence>
<sequence length="216" mass="24374">MHTFYKYHNQDILDCTERENIQETFAMKVILILLVCIVAPLRMAAARLSCPNVPHISTRSVCSNACGTKVLYDHCIDAMRSGGIDPSPSHTEETTVYAILAANQTWDSYRDTLKALSFQLQQNKSLSYADGEAYMGCQDDYVAASNSISIIMNGCLENCYFEKLVSMYLEGMTSLENCRDRMLAPWMKVPLLYPKVERDRNKVLMAYLLGKLLVGL</sequence>
<protein>
    <submittedName>
        <fullName evidence="1">Uncharacterized protein</fullName>
    </submittedName>
</protein>